<proteinExistence type="predicted"/>
<dbReference type="OrthoDB" id="8223306at2"/>
<dbReference type="RefSeq" id="WP_075072345.1">
    <property type="nucleotide sequence ID" value="NZ_DF967972.1"/>
</dbReference>
<dbReference type="InterPro" id="IPR041633">
    <property type="entry name" value="Polbeta"/>
</dbReference>
<dbReference type="Gene3D" id="3.30.460.10">
    <property type="entry name" value="Beta Polymerase, domain 2"/>
    <property type="match status" value="1"/>
</dbReference>
<protein>
    <submittedName>
        <fullName evidence="2">Protein containg nucleotidyltransferase domain</fullName>
    </submittedName>
</protein>
<dbReference type="InterPro" id="IPR043519">
    <property type="entry name" value="NT_sf"/>
</dbReference>
<gene>
    <name evidence="2" type="ORF">LARV_00712</name>
</gene>
<dbReference type="STRING" id="360412.LARV_00712"/>
<keyword evidence="3" id="KW-1185">Reference proteome</keyword>
<accession>A0A0S7B6U2</accession>
<feature type="domain" description="Polymerase beta nucleotidyltransferase" evidence="1">
    <location>
        <begin position="91"/>
        <end position="146"/>
    </location>
</feature>
<evidence type="ECO:0000259" key="1">
    <source>
        <dbReference type="Pfam" id="PF18765"/>
    </source>
</evidence>
<dbReference type="Proteomes" id="UP000055060">
    <property type="component" value="Unassembled WGS sequence"/>
</dbReference>
<dbReference type="Pfam" id="PF18765">
    <property type="entry name" value="Polbeta"/>
    <property type="match status" value="1"/>
</dbReference>
<dbReference type="EMBL" id="DF967972">
    <property type="protein sequence ID" value="GAP12972.1"/>
    <property type="molecule type" value="Genomic_DNA"/>
</dbReference>
<reference evidence="2" key="1">
    <citation type="submission" date="2015-07" db="EMBL/GenBank/DDBJ databases">
        <title>Draft Genome Sequences of Anaerolinea thermolimosa IMO-1, Bellilinea caldifistulae GOMI-1, Leptolinea tardivitalis YMTK-2, Levilinea saccharolytica KIBI-1,Longilinea arvoryzae KOME-1, Previously Described as Members of the Anaerolineaceae (Chloroflexi).</title>
        <authorList>
            <person name="Sekiguchi Y."/>
            <person name="Ohashi A."/>
            <person name="Matsuura N."/>
            <person name="Tourlousse M.D."/>
        </authorList>
    </citation>
    <scope>NUCLEOTIDE SEQUENCE [LARGE SCALE GENOMIC DNA]</scope>
    <source>
        <strain evidence="2">KOME-1</strain>
    </source>
</reference>
<name>A0A0S7B6U2_9CHLR</name>
<dbReference type="InterPro" id="IPR011991">
    <property type="entry name" value="ArsR-like_HTH"/>
</dbReference>
<dbReference type="SUPFAM" id="SSF46785">
    <property type="entry name" value="Winged helix' DNA-binding domain"/>
    <property type="match status" value="1"/>
</dbReference>
<sequence length="189" mass="20854">MLEGLFSSRVRSKLLTILLLSSENRLNAHVLSLRIGESYSAVWRELNHLEKIGILQSEQFGKSKVFSADPRCPIVPELQGLVLKTEGFGGKILASLSDFPNIQAAFIYGSFASGEVDAFSDIDLMVIGELDLTVFSVTVSQLEKDLNRSINYTLFTPNEWSKKISDQDPFAINVTQSPKVMLIGAENGL</sequence>
<dbReference type="SUPFAM" id="SSF81301">
    <property type="entry name" value="Nucleotidyltransferase"/>
    <property type="match status" value="1"/>
</dbReference>
<dbReference type="InterPro" id="IPR036390">
    <property type="entry name" value="WH_DNA-bd_sf"/>
</dbReference>
<dbReference type="GO" id="GO:0016740">
    <property type="term" value="F:transferase activity"/>
    <property type="evidence" value="ECO:0007669"/>
    <property type="project" value="UniProtKB-KW"/>
</dbReference>
<dbReference type="CDD" id="cd00090">
    <property type="entry name" value="HTH_ARSR"/>
    <property type="match status" value="1"/>
</dbReference>
<dbReference type="AlphaFoldDB" id="A0A0S7B6U2"/>
<organism evidence="2">
    <name type="scientific">Longilinea arvoryzae</name>
    <dbReference type="NCBI Taxonomy" id="360412"/>
    <lineage>
        <taxon>Bacteria</taxon>
        <taxon>Bacillati</taxon>
        <taxon>Chloroflexota</taxon>
        <taxon>Anaerolineae</taxon>
        <taxon>Anaerolineales</taxon>
        <taxon>Anaerolineaceae</taxon>
        <taxon>Longilinea</taxon>
    </lineage>
</organism>
<keyword evidence="2" id="KW-0808">Transferase</keyword>
<dbReference type="CDD" id="cd05403">
    <property type="entry name" value="NT_KNTase_like"/>
    <property type="match status" value="1"/>
</dbReference>
<evidence type="ECO:0000313" key="2">
    <source>
        <dbReference type="EMBL" id="GAP12972.1"/>
    </source>
</evidence>
<evidence type="ECO:0000313" key="3">
    <source>
        <dbReference type="Proteomes" id="UP000055060"/>
    </source>
</evidence>